<gene>
    <name evidence="1" type="ORF">PLO_397</name>
</gene>
<dbReference type="InterPro" id="IPR011033">
    <property type="entry name" value="PRC_barrel-like_sf"/>
</dbReference>
<reference evidence="1" key="1">
    <citation type="submission" date="2017-10" db="EMBL/GenBank/DDBJ databases">
        <title>Paulinella longichromatophora chromatophore genome.</title>
        <authorList>
            <person name="Lhee D."/>
            <person name="Yoon H.S."/>
        </authorList>
    </citation>
    <scope>NUCLEOTIDE SEQUENCE</scope>
</reference>
<geneLocation type="plastid" evidence="1"/>
<organism evidence="1">
    <name type="scientific">Paulinella longichromatophora</name>
    <dbReference type="NCBI Taxonomy" id="1708747"/>
    <lineage>
        <taxon>Eukaryota</taxon>
        <taxon>Sar</taxon>
        <taxon>Rhizaria</taxon>
        <taxon>Cercozoa</taxon>
        <taxon>Imbricatea</taxon>
        <taxon>Silicofilosea</taxon>
        <taxon>Euglyphida</taxon>
        <taxon>Paulinellidae</taxon>
        <taxon>Paulinella</taxon>
    </lineage>
</organism>
<accession>A0A2H4ZPF2</accession>
<evidence type="ECO:0008006" key="2">
    <source>
        <dbReference type="Google" id="ProtNLM"/>
    </source>
</evidence>
<dbReference type="EMBL" id="MG264610">
    <property type="protein sequence ID" value="AUG32393.1"/>
    <property type="molecule type" value="Genomic_DNA"/>
</dbReference>
<dbReference type="SUPFAM" id="SSF50346">
    <property type="entry name" value="PRC-barrel domain"/>
    <property type="match status" value="1"/>
</dbReference>
<protein>
    <recommendedName>
        <fullName evidence="2">PRC-barrel domain-containing protein</fullName>
    </recommendedName>
</protein>
<proteinExistence type="predicted"/>
<dbReference type="AlphaFoldDB" id="A0A2H4ZPF2"/>
<name>A0A2H4ZPF2_9EUKA</name>
<sequence length="263" mass="30075">MTLPRELLLSDLLRHQIRSELGIQSFGIKAWIHLSSHRVLGWVSYSTSTNSAYTVWRLNQLCGFTAEEVQVHGNGVEIDSIILQRLPTIINSDLMGDDNQRLGIITDMVIELQTGEIRNYLISRSNPRMPGTSRWGLNARLVTGQNSNQVFTEIKNLQELPLIRSSIRQDLIIKSQNFHTHMKNINNRARERVEAFLQESSWSSSNRSRRRVAPTSGVPETKAEIVGTDDDRIDKSKRNSTPSNLLNNSYNDYDFLLDEDPWI</sequence>
<keyword evidence="1" id="KW-0934">Plastid</keyword>
<evidence type="ECO:0000313" key="1">
    <source>
        <dbReference type="EMBL" id="AUG32393.1"/>
    </source>
</evidence>